<accession>A0A3G5A585</accession>
<reference evidence="1" key="1">
    <citation type="submission" date="2018-10" db="EMBL/GenBank/DDBJ databases">
        <title>Hidden diversity of soil giant viruses.</title>
        <authorList>
            <person name="Schulz F."/>
            <person name="Alteio L."/>
            <person name="Goudeau D."/>
            <person name="Ryan E.M."/>
            <person name="Malmstrom R.R."/>
            <person name="Blanchard J."/>
            <person name="Woyke T."/>
        </authorList>
    </citation>
    <scope>NUCLEOTIDE SEQUENCE</scope>
    <source>
        <strain evidence="1">HOV1</strain>
    </source>
</reference>
<evidence type="ECO:0000313" key="1">
    <source>
        <dbReference type="EMBL" id="AYV82348.1"/>
    </source>
</evidence>
<organism evidence="1">
    <name type="scientific">Homavirus sp</name>
    <dbReference type="NCBI Taxonomy" id="2487769"/>
    <lineage>
        <taxon>Viruses</taxon>
        <taxon>Varidnaviria</taxon>
        <taxon>Bamfordvirae</taxon>
        <taxon>Nucleocytoviricota</taxon>
        <taxon>Megaviricetes</taxon>
        <taxon>Imitervirales</taxon>
        <taxon>Mimiviridae</taxon>
        <taxon>Klosneuvirinae</taxon>
    </lineage>
</organism>
<sequence>MSLIKTILTSLFHILLTFPSMIRHGPRKIYDKICYYINSTFLNISNIIPPINNQHVIILVHGRGGSPVDLNPLKIHFENKNPYTYSVDLGNTRYTSIEEDANELYKQLENLTNCQITLIGNSKGGSVVATYLSLYNDTTTNQINKVITITAPLKGTRLASLTTGISKTDLLYGAEHLLKLEESLKPYSDKIYHIVSHYDDLIIPKEAAYFNHTPSENIYFYRGLYNHGCLMSDPRIVNAVDHFVNG</sequence>
<dbReference type="Gene3D" id="3.40.50.1820">
    <property type="entry name" value="alpha/beta hydrolase"/>
    <property type="match status" value="1"/>
</dbReference>
<proteinExistence type="predicted"/>
<dbReference type="InterPro" id="IPR029058">
    <property type="entry name" value="AB_hydrolase_fold"/>
</dbReference>
<dbReference type="SUPFAM" id="SSF53474">
    <property type="entry name" value="alpha/beta-Hydrolases"/>
    <property type="match status" value="1"/>
</dbReference>
<protein>
    <submittedName>
        <fullName evidence="1">Esterase/lipase</fullName>
    </submittedName>
</protein>
<name>A0A3G5A585_9VIRU</name>
<dbReference type="EMBL" id="MK072365">
    <property type="protein sequence ID" value="AYV82348.1"/>
    <property type="molecule type" value="Genomic_DNA"/>
</dbReference>
<gene>
    <name evidence="1" type="ORF">Homavirus34_4</name>
</gene>